<name>A0ABW0FNT3_9CAUL</name>
<comment type="caution">
    <text evidence="2">The sequence shown here is derived from an EMBL/GenBank/DDBJ whole genome shotgun (WGS) entry which is preliminary data.</text>
</comment>
<dbReference type="InterPro" id="IPR029058">
    <property type="entry name" value="AB_hydrolase_fold"/>
</dbReference>
<keyword evidence="2" id="KW-0378">Hydrolase</keyword>
<dbReference type="EMBL" id="JBHSLF010000013">
    <property type="protein sequence ID" value="MFC5343405.1"/>
    <property type="molecule type" value="Genomic_DNA"/>
</dbReference>
<feature type="domain" description="AB hydrolase-1" evidence="1">
    <location>
        <begin position="2"/>
        <end position="242"/>
    </location>
</feature>
<keyword evidence="3" id="KW-1185">Reference proteome</keyword>
<accession>A0ABW0FNT3</accession>
<dbReference type="GO" id="GO:0016787">
    <property type="term" value="F:hydrolase activity"/>
    <property type="evidence" value="ECO:0007669"/>
    <property type="project" value="UniProtKB-KW"/>
</dbReference>
<evidence type="ECO:0000313" key="2">
    <source>
        <dbReference type="EMBL" id="MFC5343405.1"/>
    </source>
</evidence>
<dbReference type="SUPFAM" id="SSF53474">
    <property type="entry name" value="alpha/beta-Hydrolases"/>
    <property type="match status" value="1"/>
</dbReference>
<reference evidence="3" key="1">
    <citation type="journal article" date="2019" name="Int. J. Syst. Evol. Microbiol.">
        <title>The Global Catalogue of Microorganisms (GCM) 10K type strain sequencing project: providing services to taxonomists for standard genome sequencing and annotation.</title>
        <authorList>
            <consortium name="The Broad Institute Genomics Platform"/>
            <consortium name="The Broad Institute Genome Sequencing Center for Infectious Disease"/>
            <person name="Wu L."/>
            <person name="Ma J."/>
        </authorList>
    </citation>
    <scope>NUCLEOTIDE SEQUENCE [LARGE SCALE GENOMIC DNA]</scope>
    <source>
        <strain evidence="3">JCM 12125</strain>
    </source>
</reference>
<sequence>MLIHGAWLTPNSWDRFRQRFESADLTVTAPAWPHLEGPVDQIRHAPDPGLAKLGLREITDHYAALIEAMPHPPILIGHSFGGLIVQLLADRGLGAAAVAIDPTPPFGIPAHPLAVWTSLGVFTALNGWNRVLRMSLRGFSTGFAQTLPEVEKPGAYERHIVPTPGRIFFQAVLGIGAKVRWNNPNRPPLLLIAGEKDRTVPAPMVRANYRKHLRSPVLTAFRQFPGRSHWLCNEEGWQDVADYALSWARQQAASRA</sequence>
<dbReference type="Gene3D" id="3.40.50.1820">
    <property type="entry name" value="alpha/beta hydrolase"/>
    <property type="match status" value="1"/>
</dbReference>
<proteinExistence type="predicted"/>
<dbReference type="Pfam" id="PF12697">
    <property type="entry name" value="Abhydrolase_6"/>
    <property type="match status" value="1"/>
</dbReference>
<organism evidence="2 3">
    <name type="scientific">Brevundimonas staleyi</name>
    <dbReference type="NCBI Taxonomy" id="74326"/>
    <lineage>
        <taxon>Bacteria</taxon>
        <taxon>Pseudomonadati</taxon>
        <taxon>Pseudomonadota</taxon>
        <taxon>Alphaproteobacteria</taxon>
        <taxon>Caulobacterales</taxon>
        <taxon>Caulobacteraceae</taxon>
        <taxon>Brevundimonas</taxon>
    </lineage>
</organism>
<gene>
    <name evidence="2" type="ORF">ACFPIE_05715</name>
</gene>
<evidence type="ECO:0000259" key="1">
    <source>
        <dbReference type="Pfam" id="PF12697"/>
    </source>
</evidence>
<dbReference type="InterPro" id="IPR000073">
    <property type="entry name" value="AB_hydrolase_1"/>
</dbReference>
<dbReference type="RefSeq" id="WP_374039483.1">
    <property type="nucleotide sequence ID" value="NZ_CP169083.1"/>
</dbReference>
<protein>
    <submittedName>
        <fullName evidence="2">Alpha/beta hydrolase</fullName>
    </submittedName>
</protein>
<dbReference type="Proteomes" id="UP001596152">
    <property type="component" value="Unassembled WGS sequence"/>
</dbReference>
<evidence type="ECO:0000313" key="3">
    <source>
        <dbReference type="Proteomes" id="UP001596152"/>
    </source>
</evidence>